<gene>
    <name evidence="1" type="ORF">EAY07_20230</name>
    <name evidence="2" type="ORF">ERJ77_19455</name>
</gene>
<reference evidence="2 3" key="1">
    <citation type="journal article" date="2021" name="PeerJ">
        <title>Analysis of 44 Vibrio anguillarum genomes reveals high genetic diversity.</title>
        <authorList>
            <person name="Hansen M.J."/>
            <person name="Dalsgaard I."/>
        </authorList>
    </citation>
    <scope>NUCLEOTIDE SEQUENCE</scope>
    <source>
        <strain evidence="1 3">17-16730-2A</strain>
        <strain evidence="2">850617-1/1</strain>
    </source>
</reference>
<evidence type="ECO:0000313" key="1">
    <source>
        <dbReference type="EMBL" id="MBF4274293.1"/>
    </source>
</evidence>
<comment type="caution">
    <text evidence="2">The sequence shown here is derived from an EMBL/GenBank/DDBJ whole genome shotgun (WGS) entry which is preliminary data.</text>
</comment>
<evidence type="ECO:0000313" key="4">
    <source>
        <dbReference type="Proteomes" id="UP000786185"/>
    </source>
</evidence>
<organism evidence="2 4">
    <name type="scientific">Vibrio anguillarum</name>
    <name type="common">Listonella anguillarum</name>
    <dbReference type="NCBI Taxonomy" id="55601"/>
    <lineage>
        <taxon>Bacteria</taxon>
        <taxon>Pseudomonadati</taxon>
        <taxon>Pseudomonadota</taxon>
        <taxon>Gammaproteobacteria</taxon>
        <taxon>Vibrionales</taxon>
        <taxon>Vibrionaceae</taxon>
        <taxon>Vibrio</taxon>
    </lineage>
</organism>
<dbReference type="RefSeq" id="WP_194549057.1">
    <property type="nucleotide sequence ID" value="NZ_PUIE01001057.1"/>
</dbReference>
<sequence>MSKSDHKFVNTSEKHELEDWLYRNGFSKSKENVDKLKVIIDEKVKQGETKDNISWDELDSAYKNNPKWFDNLTLIGK</sequence>
<dbReference type="EMBL" id="SCLC01000247">
    <property type="protein sequence ID" value="MBF4436631.1"/>
    <property type="molecule type" value="Genomic_DNA"/>
</dbReference>
<dbReference type="AlphaFoldDB" id="A0A8I0RXQ4"/>
<accession>A0A8I0RXQ4</accession>
<dbReference type="Proteomes" id="UP000786185">
    <property type="component" value="Unassembled WGS sequence"/>
</dbReference>
<evidence type="ECO:0000313" key="3">
    <source>
        <dbReference type="Proteomes" id="UP000722957"/>
    </source>
</evidence>
<proteinExistence type="predicted"/>
<name>A0A8I0RXQ4_VIBAN</name>
<evidence type="ECO:0000313" key="2">
    <source>
        <dbReference type="EMBL" id="MBF4436631.1"/>
    </source>
</evidence>
<protein>
    <submittedName>
        <fullName evidence="2">Uncharacterized protein</fullName>
    </submittedName>
</protein>
<dbReference type="Proteomes" id="UP000722957">
    <property type="component" value="Unassembled WGS sequence"/>
</dbReference>
<dbReference type="EMBL" id="RDOM01000178">
    <property type="protein sequence ID" value="MBF4274293.1"/>
    <property type="molecule type" value="Genomic_DNA"/>
</dbReference>